<accession>A0A267FPJ2</accession>
<feature type="region of interest" description="Disordered" evidence="1">
    <location>
        <begin position="88"/>
        <end position="108"/>
    </location>
</feature>
<comment type="caution">
    <text evidence="2">The sequence shown here is derived from an EMBL/GenBank/DDBJ whole genome shotgun (WGS) entry which is preliminary data.</text>
</comment>
<dbReference type="InterPro" id="IPR011992">
    <property type="entry name" value="EF-hand-dom_pair"/>
</dbReference>
<dbReference type="AlphaFoldDB" id="A0A267FPJ2"/>
<name>A0A267FPJ2_9PLAT</name>
<evidence type="ECO:0008006" key="4">
    <source>
        <dbReference type="Google" id="ProtNLM"/>
    </source>
</evidence>
<protein>
    <recommendedName>
        <fullName evidence="4">EF-hand domain-containing protein</fullName>
    </recommendedName>
</protein>
<sequence>MSRPQFTQSVLLDADENIADLLRKFPDLGKDGGTVSKDELRDALDAMGAKVSGFQLRDLLNDLMPTKTSFDKDALVTLYCQVKMKQPDRDVKDSMKKLHNPEDKQSMK</sequence>
<organism evidence="2 3">
    <name type="scientific">Macrostomum lignano</name>
    <dbReference type="NCBI Taxonomy" id="282301"/>
    <lineage>
        <taxon>Eukaryota</taxon>
        <taxon>Metazoa</taxon>
        <taxon>Spiralia</taxon>
        <taxon>Lophotrochozoa</taxon>
        <taxon>Platyhelminthes</taxon>
        <taxon>Rhabditophora</taxon>
        <taxon>Macrostomorpha</taxon>
        <taxon>Macrostomida</taxon>
        <taxon>Macrostomidae</taxon>
        <taxon>Macrostomum</taxon>
    </lineage>
</organism>
<dbReference type="SUPFAM" id="SSF47473">
    <property type="entry name" value="EF-hand"/>
    <property type="match status" value="1"/>
</dbReference>
<dbReference type="OrthoDB" id="431378at2759"/>
<evidence type="ECO:0000313" key="2">
    <source>
        <dbReference type="EMBL" id="PAA74882.1"/>
    </source>
</evidence>
<feature type="non-terminal residue" evidence="2">
    <location>
        <position position="108"/>
    </location>
</feature>
<reference evidence="2 3" key="1">
    <citation type="submission" date="2017-06" db="EMBL/GenBank/DDBJ databases">
        <title>A platform for efficient transgenesis in Macrostomum lignano, a flatworm model organism for stem cell research.</title>
        <authorList>
            <person name="Berezikov E."/>
        </authorList>
    </citation>
    <scope>NUCLEOTIDE SEQUENCE [LARGE SCALE GENOMIC DNA]</scope>
    <source>
        <strain evidence="2">DV1</strain>
        <tissue evidence="2">Whole organism</tissue>
    </source>
</reference>
<proteinExistence type="predicted"/>
<keyword evidence="3" id="KW-1185">Reference proteome</keyword>
<evidence type="ECO:0000313" key="3">
    <source>
        <dbReference type="Proteomes" id="UP000215902"/>
    </source>
</evidence>
<dbReference type="EMBL" id="NIVC01000917">
    <property type="protein sequence ID" value="PAA74882.1"/>
    <property type="molecule type" value="Genomic_DNA"/>
</dbReference>
<gene>
    <name evidence="2" type="ORF">BOX15_Mlig000734g4</name>
</gene>
<dbReference type="Proteomes" id="UP000215902">
    <property type="component" value="Unassembled WGS sequence"/>
</dbReference>
<evidence type="ECO:0000256" key="1">
    <source>
        <dbReference type="SAM" id="MobiDB-lite"/>
    </source>
</evidence>